<evidence type="ECO:0000313" key="2">
    <source>
        <dbReference type="Proteomes" id="UP001597052"/>
    </source>
</evidence>
<dbReference type="Gene3D" id="1.10.10.10">
    <property type="entry name" value="Winged helix-like DNA-binding domain superfamily/Winged helix DNA-binding domain"/>
    <property type="match status" value="1"/>
</dbReference>
<dbReference type="InterPro" id="IPR011991">
    <property type="entry name" value="ArsR-like_HTH"/>
</dbReference>
<protein>
    <submittedName>
        <fullName evidence="1">ArsR/SmtB family transcription factor</fullName>
    </submittedName>
</protein>
<dbReference type="Pfam" id="PF12840">
    <property type="entry name" value="HTH_20"/>
    <property type="match status" value="1"/>
</dbReference>
<dbReference type="CDD" id="cd00090">
    <property type="entry name" value="HTH_ARSR"/>
    <property type="match status" value="1"/>
</dbReference>
<proteinExistence type="predicted"/>
<dbReference type="Proteomes" id="UP001597052">
    <property type="component" value="Unassembled WGS sequence"/>
</dbReference>
<dbReference type="SUPFAM" id="SSF46785">
    <property type="entry name" value="Winged helix' DNA-binding domain"/>
    <property type="match status" value="1"/>
</dbReference>
<keyword evidence="2" id="KW-1185">Reference proteome</keyword>
<dbReference type="EMBL" id="JBHUDM010000006">
    <property type="protein sequence ID" value="MFD1643642.1"/>
    <property type="molecule type" value="Genomic_DNA"/>
</dbReference>
<gene>
    <name evidence="1" type="ORF">ACFSBW_17385</name>
</gene>
<comment type="caution">
    <text evidence="1">The sequence shown here is derived from an EMBL/GenBank/DDBJ whole genome shotgun (WGS) entry which is preliminary data.</text>
</comment>
<dbReference type="InterPro" id="IPR036390">
    <property type="entry name" value="WH_DNA-bd_sf"/>
</dbReference>
<organism evidence="1 2">
    <name type="scientific">Halohasta litorea</name>
    <dbReference type="NCBI Taxonomy" id="869891"/>
    <lineage>
        <taxon>Archaea</taxon>
        <taxon>Methanobacteriati</taxon>
        <taxon>Methanobacteriota</taxon>
        <taxon>Stenosarchaea group</taxon>
        <taxon>Halobacteria</taxon>
        <taxon>Halobacteriales</taxon>
        <taxon>Haloferacaceae</taxon>
        <taxon>Halohasta</taxon>
    </lineage>
</organism>
<reference evidence="1 2" key="1">
    <citation type="journal article" date="2019" name="Int. J. Syst. Evol. Microbiol.">
        <title>The Global Catalogue of Microorganisms (GCM) 10K type strain sequencing project: providing services to taxonomists for standard genome sequencing and annotation.</title>
        <authorList>
            <consortium name="The Broad Institute Genomics Platform"/>
            <consortium name="The Broad Institute Genome Sequencing Center for Infectious Disease"/>
            <person name="Wu L."/>
            <person name="Ma J."/>
        </authorList>
    </citation>
    <scope>NUCLEOTIDE SEQUENCE [LARGE SCALE GENOMIC DNA]</scope>
    <source>
        <strain evidence="1 2">CGMCC 1.10593</strain>
    </source>
</reference>
<accession>A0ABD6DBN6</accession>
<dbReference type="RefSeq" id="WP_379827591.1">
    <property type="nucleotide sequence ID" value="NZ_JANHDJ010000008.1"/>
</dbReference>
<evidence type="ECO:0000313" key="1">
    <source>
        <dbReference type="EMBL" id="MFD1643642.1"/>
    </source>
</evidence>
<name>A0ABD6DBN6_9EURY</name>
<sequence length="114" mass="12922">MSEELPVEELLSFLDDEYARRILIETATEPMSANELAEACDASLPTVYRRIDRLTEYDLITEHTNLDDDGHHYGTYAATLRGVEIELTDGGLNVDVSREPSDAADRFTELWEDL</sequence>
<dbReference type="InterPro" id="IPR036388">
    <property type="entry name" value="WH-like_DNA-bd_sf"/>
</dbReference>
<dbReference type="AlphaFoldDB" id="A0ABD6DBN6"/>